<protein>
    <submittedName>
        <fullName evidence="5">PD-(D/E)XK nuclease family protein</fullName>
    </submittedName>
</protein>
<keyword evidence="3" id="KW-0234">DNA repair</keyword>
<keyword evidence="1" id="KW-0227">DNA damage</keyword>
<keyword evidence="2" id="KW-0347">Helicase</keyword>
<proteinExistence type="predicted"/>
<organism evidence="5 6">
    <name type="scientific">Streptomyces composti</name>
    <dbReference type="NCBI Taxonomy" id="2720025"/>
    <lineage>
        <taxon>Bacteria</taxon>
        <taxon>Bacillati</taxon>
        <taxon>Actinomycetota</taxon>
        <taxon>Actinomycetes</taxon>
        <taxon>Kitasatosporales</taxon>
        <taxon>Streptomycetaceae</taxon>
        <taxon>Streptomyces</taxon>
    </lineage>
</organism>
<dbReference type="Pfam" id="PF12705">
    <property type="entry name" value="PDDEXK_1"/>
    <property type="match status" value="1"/>
</dbReference>
<sequence>MTSPPELRLPDHISHSSREALERCAKQYFLTRVAKAPQTPALWLAGGSAVHEATENYDLLAFAGMLEDFQAEEVWNAFFDSQLAEAREREENENLWRQAATEPIEVWRRMGLQFVQAYVDWRERSPWEIWTTPDGFPAIELDVSGKLPGCDVEIKAYLDRVFWDPVLKRLVIVDLKTSKRPPKTPAQFETYAALLKAKYDVQADLGAAFMNRRGTLGAPFDLSGVTPQAVGAVYGEAWRQIQGYMAAGNFPADTSDCFLCDVKAACHAQNGPLAHLYDPASPGYPIPF</sequence>
<dbReference type="InterPro" id="IPR038726">
    <property type="entry name" value="PDDEXK_AddAB-type"/>
</dbReference>
<accession>A0ABX1A0Z9</accession>
<evidence type="ECO:0000313" key="5">
    <source>
        <dbReference type="EMBL" id="NJP50060.1"/>
    </source>
</evidence>
<evidence type="ECO:0000259" key="4">
    <source>
        <dbReference type="Pfam" id="PF12705"/>
    </source>
</evidence>
<dbReference type="EMBL" id="JAATEM010000008">
    <property type="protein sequence ID" value="NJP50060.1"/>
    <property type="molecule type" value="Genomic_DNA"/>
</dbReference>
<gene>
    <name evidence="5" type="ORF">HCJ93_08240</name>
</gene>
<evidence type="ECO:0000256" key="3">
    <source>
        <dbReference type="ARBA" id="ARBA00023204"/>
    </source>
</evidence>
<name>A0ABX1A0Z9_9ACTN</name>
<dbReference type="RefSeq" id="WP_167992535.1">
    <property type="nucleotide sequence ID" value="NZ_JAATEM010000008.1"/>
</dbReference>
<keyword evidence="2" id="KW-0067">ATP-binding</keyword>
<dbReference type="Proteomes" id="UP000730591">
    <property type="component" value="Unassembled WGS sequence"/>
</dbReference>
<comment type="caution">
    <text evidence="5">The sequence shown here is derived from an EMBL/GenBank/DDBJ whole genome shotgun (WGS) entry which is preliminary data.</text>
</comment>
<evidence type="ECO:0000313" key="6">
    <source>
        <dbReference type="Proteomes" id="UP000730591"/>
    </source>
</evidence>
<reference evidence="5 6" key="1">
    <citation type="submission" date="2020-03" db="EMBL/GenBank/DDBJ databases">
        <title>WGS of actinomycetes isolated from Thailand.</title>
        <authorList>
            <person name="Thawai C."/>
        </authorList>
    </citation>
    <scope>NUCLEOTIDE SEQUENCE [LARGE SCALE GENOMIC DNA]</scope>
    <source>
        <strain evidence="5 6">SBST2-5</strain>
    </source>
</reference>
<keyword evidence="6" id="KW-1185">Reference proteome</keyword>
<evidence type="ECO:0000256" key="2">
    <source>
        <dbReference type="ARBA" id="ARBA00022806"/>
    </source>
</evidence>
<feature type="domain" description="PD-(D/E)XK endonuclease-like" evidence="4">
    <location>
        <begin position="12"/>
        <end position="267"/>
    </location>
</feature>
<keyword evidence="2" id="KW-0547">Nucleotide-binding</keyword>
<evidence type="ECO:0000256" key="1">
    <source>
        <dbReference type="ARBA" id="ARBA00022763"/>
    </source>
</evidence>
<keyword evidence="2" id="KW-0378">Hydrolase</keyword>